<evidence type="ECO:0000259" key="5">
    <source>
        <dbReference type="PROSITE" id="PS50977"/>
    </source>
</evidence>
<evidence type="ECO:0000256" key="4">
    <source>
        <dbReference type="SAM" id="MobiDB-lite"/>
    </source>
</evidence>
<evidence type="ECO:0000256" key="1">
    <source>
        <dbReference type="ARBA" id="ARBA00023015"/>
    </source>
</evidence>
<dbReference type="PANTHER" id="PTHR30055:SF234">
    <property type="entry name" value="HTH-TYPE TRANSCRIPTIONAL REGULATOR BETI"/>
    <property type="match status" value="1"/>
</dbReference>
<organism evidence="6">
    <name type="scientific">freshwater metagenome</name>
    <dbReference type="NCBI Taxonomy" id="449393"/>
    <lineage>
        <taxon>unclassified sequences</taxon>
        <taxon>metagenomes</taxon>
        <taxon>ecological metagenomes</taxon>
    </lineage>
</organism>
<evidence type="ECO:0000256" key="2">
    <source>
        <dbReference type="ARBA" id="ARBA00023125"/>
    </source>
</evidence>
<dbReference type="GO" id="GO:0003700">
    <property type="term" value="F:DNA-binding transcription factor activity"/>
    <property type="evidence" value="ECO:0007669"/>
    <property type="project" value="TreeGrafter"/>
</dbReference>
<evidence type="ECO:0000313" key="6">
    <source>
        <dbReference type="EMBL" id="CAB4790006.1"/>
    </source>
</evidence>
<dbReference type="PANTHER" id="PTHR30055">
    <property type="entry name" value="HTH-TYPE TRANSCRIPTIONAL REGULATOR RUTR"/>
    <property type="match status" value="1"/>
</dbReference>
<dbReference type="SUPFAM" id="SSF46689">
    <property type="entry name" value="Homeodomain-like"/>
    <property type="match status" value="1"/>
</dbReference>
<dbReference type="EMBL" id="CAFBON010000140">
    <property type="protein sequence ID" value="CAB4994581.1"/>
    <property type="molecule type" value="Genomic_DNA"/>
</dbReference>
<dbReference type="InterPro" id="IPR009057">
    <property type="entry name" value="Homeodomain-like_sf"/>
</dbReference>
<feature type="domain" description="HTH tetR-type" evidence="5">
    <location>
        <begin position="34"/>
        <end position="94"/>
    </location>
</feature>
<dbReference type="Gene3D" id="1.10.357.10">
    <property type="entry name" value="Tetracycline Repressor, domain 2"/>
    <property type="match status" value="1"/>
</dbReference>
<keyword evidence="2" id="KW-0238">DNA-binding</keyword>
<dbReference type="InterPro" id="IPR036271">
    <property type="entry name" value="Tet_transcr_reg_TetR-rel_C_sf"/>
</dbReference>
<sequence>MHTGPMAERANHSGGESLAHQRGDRQRSAQDRARQTVRRVIDATVDIVVAEGEAAVTIGRVGRATGLSRGAIYHHFDDRDALVRAAQFDRLARQPLGDIEALRAAIRATNTREEFAAVIGLMALTICDRARHAVRTVRASVMAASAAHPDLEQALRRLETSVADDLVDVIREGQQRGLVTNSVDAVAIGALIEAVSFGLLIVDFIDHPPDPASLATAVTNAFLSFLPEFP</sequence>
<dbReference type="GO" id="GO:0000976">
    <property type="term" value="F:transcription cis-regulatory region binding"/>
    <property type="evidence" value="ECO:0007669"/>
    <property type="project" value="TreeGrafter"/>
</dbReference>
<protein>
    <submittedName>
        <fullName evidence="6">Unannotated protein</fullName>
    </submittedName>
</protein>
<dbReference type="AlphaFoldDB" id="A0A6J6X433"/>
<dbReference type="EMBL" id="CAFAAJ010000006">
    <property type="protein sequence ID" value="CAB4790006.1"/>
    <property type="molecule type" value="Genomic_DNA"/>
</dbReference>
<dbReference type="InterPro" id="IPR050109">
    <property type="entry name" value="HTH-type_TetR-like_transc_reg"/>
</dbReference>
<dbReference type="PROSITE" id="PS50977">
    <property type="entry name" value="HTH_TETR_2"/>
    <property type="match status" value="1"/>
</dbReference>
<dbReference type="SUPFAM" id="SSF48498">
    <property type="entry name" value="Tetracyclin repressor-like, C-terminal domain"/>
    <property type="match status" value="1"/>
</dbReference>
<feature type="compositionally biased region" description="Basic and acidic residues" evidence="4">
    <location>
        <begin position="19"/>
        <end position="34"/>
    </location>
</feature>
<dbReference type="Pfam" id="PF00440">
    <property type="entry name" value="TetR_N"/>
    <property type="match status" value="1"/>
</dbReference>
<keyword evidence="1" id="KW-0805">Transcription regulation</keyword>
<name>A0A6J6X433_9ZZZZ</name>
<feature type="region of interest" description="Disordered" evidence="4">
    <location>
        <begin position="1"/>
        <end position="35"/>
    </location>
</feature>
<accession>A0A6J6X433</accession>
<proteinExistence type="predicted"/>
<gene>
    <name evidence="6" type="ORF">UFOPK3001_00148</name>
    <name evidence="7" type="ORF">UFOPK3954_01381</name>
</gene>
<dbReference type="InterPro" id="IPR001647">
    <property type="entry name" value="HTH_TetR"/>
</dbReference>
<evidence type="ECO:0000256" key="3">
    <source>
        <dbReference type="ARBA" id="ARBA00023163"/>
    </source>
</evidence>
<evidence type="ECO:0000313" key="7">
    <source>
        <dbReference type="EMBL" id="CAB4994581.1"/>
    </source>
</evidence>
<dbReference type="PRINTS" id="PR00455">
    <property type="entry name" value="HTHTETR"/>
</dbReference>
<reference evidence="6" key="1">
    <citation type="submission" date="2020-05" db="EMBL/GenBank/DDBJ databases">
        <authorList>
            <person name="Chiriac C."/>
            <person name="Salcher M."/>
            <person name="Ghai R."/>
            <person name="Kavagutti S V."/>
        </authorList>
    </citation>
    <scope>NUCLEOTIDE SEQUENCE</scope>
</reference>
<keyword evidence="3" id="KW-0804">Transcription</keyword>